<organism evidence="7 8">
    <name type="scientific">Beauveria bassiana D1-5</name>
    <dbReference type="NCBI Taxonomy" id="1245745"/>
    <lineage>
        <taxon>Eukaryota</taxon>
        <taxon>Fungi</taxon>
        <taxon>Dikarya</taxon>
        <taxon>Ascomycota</taxon>
        <taxon>Pezizomycotina</taxon>
        <taxon>Sordariomycetes</taxon>
        <taxon>Hypocreomycetidae</taxon>
        <taxon>Hypocreales</taxon>
        <taxon>Cordycipitaceae</taxon>
        <taxon>Beauveria</taxon>
    </lineage>
</organism>
<keyword evidence="5" id="KW-0560">Oxidoreductase</keyword>
<keyword evidence="3" id="KW-0285">Flavoprotein</keyword>
<gene>
    <name evidence="7" type="ORF">BBAD15_g9863</name>
</gene>
<evidence type="ECO:0000256" key="5">
    <source>
        <dbReference type="ARBA" id="ARBA00023002"/>
    </source>
</evidence>
<dbReference type="InterPro" id="IPR023209">
    <property type="entry name" value="DAO"/>
</dbReference>
<accession>A0A0A2VVT3</accession>
<evidence type="ECO:0000313" key="7">
    <source>
        <dbReference type="EMBL" id="KGQ04884.1"/>
    </source>
</evidence>
<proteinExistence type="inferred from homology"/>
<sequence>MLSRLTNAFSPSTSPSALLVLGEFGSTIHILHLLPENSINERFSITTSSSATTFHCNGATEQGREQIGTVTLHVGDGETADSFLDDVETRIHKLRGDPSGSSPAQQQTGTVNRNDVPTVVVIGAGILGLTSAIKIQEAVAARKADVGGHLQVLLVSREWPSSIPGSPSKHSPNYASMWAGAHVRPIPATTAQLRREAEWLKQTVAEFSTQLQTEPWSGITRTLGIELLEAPDDGYQKQDAKSFSEETGLLRYRKWSEAELPENVVLGYEYETYCVNTPVYCQSLLRRFILRGGRTLKRDLKTEWEAFGLQKNVVLVVNASGTGFGDPKYFPTRGQTVVTDMEDATKTVTRQHKDGTWSFIIPRFFSGGTIVGGTKQPGDWSAEPDANTRATLLAGGRELRQFASSLAGKSDDVSVIADVVGRRPTREGGMRIELERQPVSGRQAAVLHAYGAGGRGYEIGWGVANEIAQLVNKFLIEESPLASKL</sequence>
<reference evidence="7 8" key="1">
    <citation type="submission" date="2012-10" db="EMBL/GenBank/DDBJ databases">
        <title>Genome sequencing and analysis of entomopathogenic fungi Beauveria bassiana D1-5.</title>
        <authorList>
            <person name="Li Q."/>
            <person name="Wang L."/>
            <person name="Zhang Z."/>
            <person name="Wang Q."/>
            <person name="Ren J."/>
            <person name="Wang M."/>
            <person name="Xu W."/>
            <person name="Wang J."/>
            <person name="Lu Y."/>
            <person name="Du Q."/>
            <person name="Sun Z."/>
        </authorList>
    </citation>
    <scope>NUCLEOTIDE SEQUENCE [LARGE SCALE GENOMIC DNA]</scope>
    <source>
        <strain evidence="7 8">D1-5</strain>
    </source>
</reference>
<dbReference type="PANTHER" id="PTHR11530">
    <property type="entry name" value="D-AMINO ACID OXIDASE"/>
    <property type="match status" value="1"/>
</dbReference>
<dbReference type="GO" id="GO:0071949">
    <property type="term" value="F:FAD binding"/>
    <property type="evidence" value="ECO:0007669"/>
    <property type="project" value="InterPro"/>
</dbReference>
<dbReference type="PANTHER" id="PTHR11530:SF26">
    <property type="entry name" value="FAD DEPENDENT OXIDOREDUCTASE SUPERFAMILY (AFU_ORTHOLOGUE AFUA_5G13940)"/>
    <property type="match status" value="1"/>
</dbReference>
<dbReference type="STRING" id="1245745.A0A0A2VVT3"/>
<dbReference type="PROSITE" id="PS00677">
    <property type="entry name" value="DAO"/>
    <property type="match status" value="1"/>
</dbReference>
<dbReference type="GO" id="GO:0003884">
    <property type="term" value="F:D-amino-acid oxidase activity"/>
    <property type="evidence" value="ECO:0007669"/>
    <property type="project" value="InterPro"/>
</dbReference>
<dbReference type="InterPro" id="IPR006076">
    <property type="entry name" value="FAD-dep_OxRdtase"/>
</dbReference>
<comment type="caution">
    <text evidence="7">The sequence shown here is derived from an EMBL/GenBank/DDBJ whole genome shotgun (WGS) entry which is preliminary data.</text>
</comment>
<evidence type="ECO:0000256" key="2">
    <source>
        <dbReference type="ARBA" id="ARBA00006730"/>
    </source>
</evidence>
<dbReference type="GO" id="GO:0019478">
    <property type="term" value="P:D-amino acid catabolic process"/>
    <property type="evidence" value="ECO:0007669"/>
    <property type="project" value="TreeGrafter"/>
</dbReference>
<evidence type="ECO:0000256" key="3">
    <source>
        <dbReference type="ARBA" id="ARBA00022630"/>
    </source>
</evidence>
<evidence type="ECO:0000259" key="6">
    <source>
        <dbReference type="Pfam" id="PF01266"/>
    </source>
</evidence>
<dbReference type="Pfam" id="PF01266">
    <property type="entry name" value="DAO"/>
    <property type="match status" value="1"/>
</dbReference>
<dbReference type="SUPFAM" id="SSF54373">
    <property type="entry name" value="FAD-linked reductases, C-terminal domain"/>
    <property type="match status" value="1"/>
</dbReference>
<feature type="domain" description="FAD dependent oxidoreductase" evidence="6">
    <location>
        <begin position="119"/>
        <end position="470"/>
    </location>
</feature>
<name>A0A0A2VVT3_BEABA</name>
<comment type="similarity">
    <text evidence="2">Belongs to the DAMOX/DASOX family.</text>
</comment>
<protein>
    <submittedName>
        <fullName evidence="7">D-amino-acid oxidase</fullName>
    </submittedName>
</protein>
<dbReference type="SUPFAM" id="SSF51971">
    <property type="entry name" value="Nucleotide-binding domain"/>
    <property type="match status" value="1"/>
</dbReference>
<dbReference type="GO" id="GO:0005737">
    <property type="term" value="C:cytoplasm"/>
    <property type="evidence" value="ECO:0007669"/>
    <property type="project" value="TreeGrafter"/>
</dbReference>
<evidence type="ECO:0000256" key="4">
    <source>
        <dbReference type="ARBA" id="ARBA00022827"/>
    </source>
</evidence>
<comment type="cofactor">
    <cofactor evidence="1">
        <name>FAD</name>
        <dbReference type="ChEBI" id="CHEBI:57692"/>
    </cofactor>
</comment>
<dbReference type="InterPro" id="IPR006181">
    <property type="entry name" value="D-amino_acid_oxidase_CS"/>
</dbReference>
<keyword evidence="4" id="KW-0274">FAD</keyword>
<evidence type="ECO:0000256" key="1">
    <source>
        <dbReference type="ARBA" id="ARBA00001974"/>
    </source>
</evidence>
<dbReference type="EMBL" id="ANFO01000999">
    <property type="protein sequence ID" value="KGQ04884.1"/>
    <property type="molecule type" value="Genomic_DNA"/>
</dbReference>
<dbReference type="Proteomes" id="UP000030106">
    <property type="component" value="Unassembled WGS sequence"/>
</dbReference>
<dbReference type="Gene3D" id="3.40.50.720">
    <property type="entry name" value="NAD(P)-binding Rossmann-like Domain"/>
    <property type="match status" value="1"/>
</dbReference>
<dbReference type="eggNOG" id="KOG3923">
    <property type="taxonomic scope" value="Eukaryota"/>
</dbReference>
<dbReference type="OrthoDB" id="2015447at2759"/>
<dbReference type="Gene3D" id="3.30.9.10">
    <property type="entry name" value="D-Amino Acid Oxidase, subunit A, domain 2"/>
    <property type="match status" value="1"/>
</dbReference>
<dbReference type="AlphaFoldDB" id="A0A0A2VVT3"/>
<dbReference type="HOGENOM" id="CLU_034311_2_0_1"/>
<evidence type="ECO:0000313" key="8">
    <source>
        <dbReference type="Proteomes" id="UP000030106"/>
    </source>
</evidence>